<dbReference type="OrthoDB" id="1090584at2759"/>
<keyword evidence="4" id="KW-0713">Self-incompatibility</keyword>
<evidence type="ECO:0000256" key="19">
    <source>
        <dbReference type="PIRNR" id="PIRNR000641"/>
    </source>
</evidence>
<keyword evidence="10" id="KW-0430">Lectin</keyword>
<evidence type="ECO:0000256" key="5">
    <source>
        <dbReference type="ARBA" id="ARBA00022475"/>
    </source>
</evidence>
<dbReference type="PROSITE" id="PS00107">
    <property type="entry name" value="PROTEIN_KINASE_ATP"/>
    <property type="match status" value="1"/>
</dbReference>
<evidence type="ECO:0000256" key="13">
    <source>
        <dbReference type="ARBA" id="ARBA00022840"/>
    </source>
</evidence>
<evidence type="ECO:0000256" key="3">
    <source>
        <dbReference type="ARBA" id="ARBA00010217"/>
    </source>
</evidence>
<evidence type="ECO:0000256" key="2">
    <source>
        <dbReference type="ARBA" id="ARBA00008536"/>
    </source>
</evidence>
<evidence type="ECO:0000256" key="7">
    <source>
        <dbReference type="ARBA" id="ARBA00022679"/>
    </source>
</evidence>
<dbReference type="SMART" id="SM00220">
    <property type="entry name" value="S_TKc"/>
    <property type="match status" value="1"/>
</dbReference>
<dbReference type="KEGG" id="rsz:130507335"/>
<evidence type="ECO:0000259" key="22">
    <source>
        <dbReference type="PROSITE" id="PS50011"/>
    </source>
</evidence>
<evidence type="ECO:0000256" key="20">
    <source>
        <dbReference type="PROSITE-ProRule" id="PRU10141"/>
    </source>
</evidence>
<dbReference type="GO" id="GO:0060320">
    <property type="term" value="P:rejection of self pollen"/>
    <property type="evidence" value="ECO:0007669"/>
    <property type="project" value="UniProtKB-KW"/>
</dbReference>
<dbReference type="PROSITE" id="PS50948">
    <property type="entry name" value="PAN"/>
    <property type="match status" value="1"/>
</dbReference>
<comment type="subcellular location">
    <subcellularLocation>
        <location evidence="1">Cell membrane</location>
        <topology evidence="1">Single-pass type I membrane protein</topology>
    </subcellularLocation>
</comment>
<evidence type="ECO:0000256" key="10">
    <source>
        <dbReference type="ARBA" id="ARBA00022734"/>
    </source>
</evidence>
<dbReference type="Gene3D" id="1.10.510.10">
    <property type="entry name" value="Transferase(Phosphotransferase) domain 1"/>
    <property type="match status" value="1"/>
</dbReference>
<dbReference type="GO" id="GO:0004674">
    <property type="term" value="F:protein serine/threonine kinase activity"/>
    <property type="evidence" value="ECO:0007669"/>
    <property type="project" value="UniProtKB-KW"/>
</dbReference>
<dbReference type="Gene3D" id="3.30.200.20">
    <property type="entry name" value="Phosphorylase Kinase, domain 1"/>
    <property type="match status" value="1"/>
</dbReference>
<dbReference type="InterPro" id="IPR011009">
    <property type="entry name" value="Kinase-like_dom_sf"/>
</dbReference>
<evidence type="ECO:0000256" key="12">
    <source>
        <dbReference type="ARBA" id="ARBA00022777"/>
    </source>
</evidence>
<protein>
    <recommendedName>
        <fullName evidence="19">Receptor-like serine/threonine-protein kinase</fullName>
        <ecNumber evidence="19">2.7.11.1</ecNumber>
    </recommendedName>
</protein>
<comment type="similarity">
    <text evidence="2">In the N-terminal section; belongs to the leguminous lectin family.</text>
</comment>
<dbReference type="GO" id="GO:0002229">
    <property type="term" value="P:defense response to oomycetes"/>
    <property type="evidence" value="ECO:0007669"/>
    <property type="project" value="UniProtKB-ARBA"/>
</dbReference>
<comment type="catalytic activity">
    <reaction evidence="19">
        <text>L-seryl-[protein] + ATP = O-phospho-L-seryl-[protein] + ADP + H(+)</text>
        <dbReference type="Rhea" id="RHEA:17989"/>
        <dbReference type="Rhea" id="RHEA-COMP:9863"/>
        <dbReference type="Rhea" id="RHEA-COMP:11604"/>
        <dbReference type="ChEBI" id="CHEBI:15378"/>
        <dbReference type="ChEBI" id="CHEBI:29999"/>
        <dbReference type="ChEBI" id="CHEBI:30616"/>
        <dbReference type="ChEBI" id="CHEBI:83421"/>
        <dbReference type="ChEBI" id="CHEBI:456216"/>
        <dbReference type="EC" id="2.7.11.1"/>
    </reaction>
</comment>
<evidence type="ECO:0000256" key="9">
    <source>
        <dbReference type="ARBA" id="ARBA00022729"/>
    </source>
</evidence>
<dbReference type="SUPFAM" id="SSF51110">
    <property type="entry name" value="alpha-D-mannose-specific plant lectins"/>
    <property type="match status" value="1"/>
</dbReference>
<proteinExistence type="inferred from homology"/>
<keyword evidence="6 19" id="KW-0723">Serine/threonine-protein kinase</keyword>
<evidence type="ECO:0000256" key="1">
    <source>
        <dbReference type="ARBA" id="ARBA00004251"/>
    </source>
</evidence>
<dbReference type="GO" id="GO:0030246">
    <property type="term" value="F:carbohydrate binding"/>
    <property type="evidence" value="ECO:0007669"/>
    <property type="project" value="UniProtKB-KW"/>
</dbReference>
<evidence type="ECO:0000313" key="24">
    <source>
        <dbReference type="Proteomes" id="UP000504610"/>
    </source>
</evidence>
<dbReference type="InterPro" id="IPR017441">
    <property type="entry name" value="Protein_kinase_ATP_BS"/>
</dbReference>
<keyword evidence="16" id="KW-1015">Disulfide bond</keyword>
<dbReference type="PANTHER" id="PTHR27002">
    <property type="entry name" value="RECEPTOR-LIKE SERINE/THREONINE-PROTEIN KINASE SD1-8"/>
    <property type="match status" value="1"/>
</dbReference>
<dbReference type="InterPro" id="IPR000719">
    <property type="entry name" value="Prot_kinase_dom"/>
</dbReference>
<dbReference type="FunFam" id="1.10.510.10:FF:000240">
    <property type="entry name" value="Lectin-domain containing receptor kinase A4.3"/>
    <property type="match status" value="1"/>
</dbReference>
<dbReference type="InterPro" id="IPR036426">
    <property type="entry name" value="Bulb-type_lectin_dom_sf"/>
</dbReference>
<dbReference type="InterPro" id="IPR001480">
    <property type="entry name" value="Bulb-type_lectin_dom"/>
</dbReference>
<evidence type="ECO:0000256" key="21">
    <source>
        <dbReference type="SAM" id="Phobius"/>
    </source>
</evidence>
<sequence length="705" mass="79535">MVVELLDSGNLVLKNTNKKDSHSILWQSFDFPTDTLLPEMTLGMNPKTGADIFLQSWISSDNPASGVRIMEIVNRGGLFQIFVNYVEYGFNVYAHRRDPWNGIQFGDMPQVFEWDKVSFTFVMSYGRNYSRLTLTPGGNYNLYKWVQEKKEWELSWSTERDVCSGYPCGSNAYCLENKSLLTCLCIEGFIPLSTLPWAAGNKFSCRRKTKLNCRGDEFLMLKNMRIPDTTGVTVDMKINSKECLRMCQGDCYCTAFAYVGIGQRGCVIWTRELTDIRNYSVGGQDLYVRLASNETGDTKETRLEERYITLIIVGGIAAFILGCFCLWKRMKRGSSHSQEPTETEIMMTELSREVFSFIALRTVAAATDNFSVSNELGRGGFGVVYKGILDDGTIVAVKRLSRTSLQGTIEFRNEVRTVLNVLHINLVRLLSCCCEGTERILVYEYMENLSLNRFLFRGALSRSLSWEQKFRIMGEIAQGLSYLHNSRDSPILHRDLKPSNILLDSNMTAKISDFGMAKFLESGQTEAQTQRVVGSYGYMSEEYAVSRIMSDKSDLFSFGVVILEIIMEKQNFKFCNSFPGDSIIDLAWRTWNGGNYLSLVNSHLEDDSLVGDEVLKCLQIALCCLQDEAGSRPNADSVVLMLRGRSPDIPRPIKPNYYYSLRLARLATAASSSSVLVEETVSTVISSSDESVTFNEYTATVINSR</sequence>
<dbReference type="CDD" id="cd01098">
    <property type="entry name" value="PAN_AP_plant"/>
    <property type="match status" value="1"/>
</dbReference>
<dbReference type="PROSITE" id="PS50011">
    <property type="entry name" value="PROTEIN_KINASE_DOM"/>
    <property type="match status" value="1"/>
</dbReference>
<keyword evidence="13 19" id="KW-0067">ATP-binding</keyword>
<comment type="catalytic activity">
    <reaction evidence="19">
        <text>L-threonyl-[protein] + ATP = O-phospho-L-threonyl-[protein] + ADP + H(+)</text>
        <dbReference type="Rhea" id="RHEA:46608"/>
        <dbReference type="Rhea" id="RHEA-COMP:11060"/>
        <dbReference type="Rhea" id="RHEA-COMP:11605"/>
        <dbReference type="ChEBI" id="CHEBI:15378"/>
        <dbReference type="ChEBI" id="CHEBI:30013"/>
        <dbReference type="ChEBI" id="CHEBI:30616"/>
        <dbReference type="ChEBI" id="CHEBI:61977"/>
        <dbReference type="ChEBI" id="CHEBI:456216"/>
        <dbReference type="EC" id="2.7.11.1"/>
    </reaction>
</comment>
<dbReference type="InterPro" id="IPR003609">
    <property type="entry name" value="Pan_app"/>
</dbReference>
<evidence type="ECO:0000256" key="6">
    <source>
        <dbReference type="ARBA" id="ARBA00022527"/>
    </source>
</evidence>
<evidence type="ECO:0000259" key="23">
    <source>
        <dbReference type="PROSITE" id="PS50948"/>
    </source>
</evidence>
<dbReference type="PIRSF" id="PIRSF000641">
    <property type="entry name" value="SRK"/>
    <property type="match status" value="1"/>
</dbReference>
<keyword evidence="12 19" id="KW-0418">Kinase</keyword>
<feature type="domain" description="Protein kinase" evidence="22">
    <location>
        <begin position="370"/>
        <end position="649"/>
    </location>
</feature>
<keyword evidence="18" id="KW-0325">Glycoprotein</keyword>
<keyword evidence="24" id="KW-1185">Reference proteome</keyword>
<feature type="binding site" evidence="20">
    <location>
        <position position="398"/>
    </location>
    <ligand>
        <name>ATP</name>
        <dbReference type="ChEBI" id="CHEBI:30616"/>
    </ligand>
</feature>
<dbReference type="InterPro" id="IPR024171">
    <property type="entry name" value="SRK-like_kinase"/>
</dbReference>
<dbReference type="GeneID" id="130507335"/>
<dbReference type="EC" id="2.7.11.1" evidence="19"/>
<evidence type="ECO:0000256" key="11">
    <source>
        <dbReference type="ARBA" id="ARBA00022741"/>
    </source>
</evidence>
<dbReference type="RefSeq" id="XP_056858027.1">
    <property type="nucleotide sequence ID" value="XM_057002047.1"/>
</dbReference>
<dbReference type="Pfam" id="PF00954">
    <property type="entry name" value="S_locus_glycop"/>
    <property type="match status" value="1"/>
</dbReference>
<keyword evidence="7 19" id="KW-0808">Transferase</keyword>
<name>A0A9W3D2Q6_RAPSA</name>
<evidence type="ECO:0000256" key="8">
    <source>
        <dbReference type="ARBA" id="ARBA00022692"/>
    </source>
</evidence>
<evidence type="ECO:0000256" key="14">
    <source>
        <dbReference type="ARBA" id="ARBA00022989"/>
    </source>
</evidence>
<comment type="similarity">
    <text evidence="19">Belongs to the protein kinase superfamily. Ser/Thr protein kinase family.</text>
</comment>
<dbReference type="InterPro" id="IPR008271">
    <property type="entry name" value="Ser/Thr_kinase_AS"/>
</dbReference>
<evidence type="ECO:0000256" key="17">
    <source>
        <dbReference type="ARBA" id="ARBA00023170"/>
    </source>
</evidence>
<dbReference type="PANTHER" id="PTHR27002:SF181">
    <property type="entry name" value="RECEPTOR-LIKE SERINE_THREONINE-PROTEIN KINASE"/>
    <property type="match status" value="1"/>
</dbReference>
<gene>
    <name evidence="25" type="primary">LOC130507335</name>
</gene>
<keyword evidence="17" id="KW-0675">Receptor</keyword>
<evidence type="ECO:0000256" key="18">
    <source>
        <dbReference type="ARBA" id="ARBA00023180"/>
    </source>
</evidence>
<dbReference type="PROSITE" id="PS00108">
    <property type="entry name" value="PROTEIN_KINASE_ST"/>
    <property type="match status" value="1"/>
</dbReference>
<keyword evidence="5" id="KW-1003">Cell membrane</keyword>
<reference evidence="25" key="1">
    <citation type="submission" date="2025-08" db="UniProtKB">
        <authorList>
            <consortium name="RefSeq"/>
        </authorList>
    </citation>
    <scope>IDENTIFICATION</scope>
    <source>
        <tissue evidence="25">Leaf</tissue>
    </source>
</reference>
<dbReference type="GO" id="GO:0005524">
    <property type="term" value="F:ATP binding"/>
    <property type="evidence" value="ECO:0007669"/>
    <property type="project" value="UniProtKB-UniRule"/>
</dbReference>
<dbReference type="Pfam" id="PF08276">
    <property type="entry name" value="PAN_2"/>
    <property type="match status" value="1"/>
</dbReference>
<keyword evidence="15 21" id="KW-0472">Membrane</keyword>
<keyword evidence="11 19" id="KW-0547">Nucleotide-binding</keyword>
<feature type="transmembrane region" description="Helical" evidence="21">
    <location>
        <begin position="307"/>
        <end position="327"/>
    </location>
</feature>
<keyword evidence="8 21" id="KW-0812">Transmembrane</keyword>
<evidence type="ECO:0000256" key="15">
    <source>
        <dbReference type="ARBA" id="ARBA00023136"/>
    </source>
</evidence>
<keyword evidence="14 21" id="KW-1133">Transmembrane helix</keyword>
<evidence type="ECO:0000313" key="25">
    <source>
        <dbReference type="RefSeq" id="XP_056858027.1"/>
    </source>
</evidence>
<dbReference type="AlphaFoldDB" id="A0A9W3D2Q6"/>
<dbReference type="Pfam" id="PF01453">
    <property type="entry name" value="B_lectin"/>
    <property type="match status" value="1"/>
</dbReference>
<dbReference type="Proteomes" id="UP000504610">
    <property type="component" value="Unplaced"/>
</dbReference>
<dbReference type="GO" id="GO:0005886">
    <property type="term" value="C:plasma membrane"/>
    <property type="evidence" value="ECO:0007669"/>
    <property type="project" value="UniProtKB-SubCell"/>
</dbReference>
<keyword evidence="9" id="KW-0732">Signal</keyword>
<dbReference type="SUPFAM" id="SSF56112">
    <property type="entry name" value="Protein kinase-like (PK-like)"/>
    <property type="match status" value="1"/>
</dbReference>
<evidence type="ECO:0000256" key="4">
    <source>
        <dbReference type="ARBA" id="ARBA00022471"/>
    </source>
</evidence>
<accession>A0A9W3D2Q6</accession>
<dbReference type="FunFam" id="3.30.200.20:FF:000162">
    <property type="entry name" value="Adenine nucleotide alpha hydrolase-like domain kinase"/>
    <property type="match status" value="1"/>
</dbReference>
<organism evidence="24 25">
    <name type="scientific">Raphanus sativus</name>
    <name type="common">Radish</name>
    <name type="synonym">Raphanus raphanistrum var. sativus</name>
    <dbReference type="NCBI Taxonomy" id="3726"/>
    <lineage>
        <taxon>Eukaryota</taxon>
        <taxon>Viridiplantae</taxon>
        <taxon>Streptophyta</taxon>
        <taxon>Embryophyta</taxon>
        <taxon>Tracheophyta</taxon>
        <taxon>Spermatophyta</taxon>
        <taxon>Magnoliopsida</taxon>
        <taxon>eudicotyledons</taxon>
        <taxon>Gunneridae</taxon>
        <taxon>Pentapetalae</taxon>
        <taxon>rosids</taxon>
        <taxon>malvids</taxon>
        <taxon>Brassicales</taxon>
        <taxon>Brassicaceae</taxon>
        <taxon>Brassiceae</taxon>
        <taxon>Raphanus</taxon>
    </lineage>
</organism>
<dbReference type="SMART" id="SM00473">
    <property type="entry name" value="PAN_AP"/>
    <property type="match status" value="1"/>
</dbReference>
<dbReference type="InterPro" id="IPR000858">
    <property type="entry name" value="S_locus_glycoprot_dom"/>
</dbReference>
<comment type="similarity">
    <text evidence="3">In the C-terminal section; belongs to the protein kinase superfamily. Ser/Thr protein kinase family.</text>
</comment>
<evidence type="ECO:0000256" key="16">
    <source>
        <dbReference type="ARBA" id="ARBA00023157"/>
    </source>
</evidence>
<dbReference type="Pfam" id="PF00069">
    <property type="entry name" value="Pkinase"/>
    <property type="match status" value="1"/>
</dbReference>
<feature type="domain" description="Apple" evidence="23">
    <location>
        <begin position="213"/>
        <end position="291"/>
    </location>
</feature>